<keyword evidence="7" id="KW-1185">Reference proteome</keyword>
<evidence type="ECO:0000256" key="1">
    <source>
        <dbReference type="ARBA" id="ARBA00022555"/>
    </source>
</evidence>
<evidence type="ECO:0000313" key="6">
    <source>
        <dbReference type="EMBL" id="SCV73269.1"/>
    </source>
</evidence>
<dbReference type="Proteomes" id="UP000198372">
    <property type="component" value="Unassembled WGS sequence"/>
</dbReference>
<dbReference type="InterPro" id="IPR036282">
    <property type="entry name" value="Glutathione-S-Trfase_C_sf"/>
</dbReference>
<feature type="region of interest" description="Disordered" evidence="4">
    <location>
        <begin position="240"/>
        <end position="265"/>
    </location>
</feature>
<name>A0A238FKE6_9BASI</name>
<dbReference type="AlphaFoldDB" id="A0A238FKE6"/>
<keyword evidence="1 3" id="KW-0820">tRNA-binding</keyword>
<dbReference type="InterPro" id="IPR002547">
    <property type="entry name" value="tRNA-bd_dom"/>
</dbReference>
<organism evidence="6 7">
    <name type="scientific">Microbotryum intermedium</name>
    <dbReference type="NCBI Taxonomy" id="269621"/>
    <lineage>
        <taxon>Eukaryota</taxon>
        <taxon>Fungi</taxon>
        <taxon>Dikarya</taxon>
        <taxon>Basidiomycota</taxon>
        <taxon>Pucciniomycotina</taxon>
        <taxon>Microbotryomycetes</taxon>
        <taxon>Microbotryales</taxon>
        <taxon>Microbotryaceae</taxon>
        <taxon>Microbotryum</taxon>
    </lineage>
</organism>
<dbReference type="GO" id="GO:0000049">
    <property type="term" value="F:tRNA binding"/>
    <property type="evidence" value="ECO:0007669"/>
    <property type="project" value="UniProtKB-UniRule"/>
</dbReference>
<dbReference type="Pfam" id="PF21972">
    <property type="entry name" value="Arc1p_N_like"/>
    <property type="match status" value="1"/>
</dbReference>
<dbReference type="Gene3D" id="1.20.1050.10">
    <property type="match status" value="1"/>
</dbReference>
<dbReference type="GO" id="GO:0017102">
    <property type="term" value="C:methionyl glutamyl tRNA synthetase complex"/>
    <property type="evidence" value="ECO:0007669"/>
    <property type="project" value="TreeGrafter"/>
</dbReference>
<dbReference type="PROSITE" id="PS50886">
    <property type="entry name" value="TRBD"/>
    <property type="match status" value="1"/>
</dbReference>
<evidence type="ECO:0000256" key="4">
    <source>
        <dbReference type="SAM" id="MobiDB-lite"/>
    </source>
</evidence>
<feature type="domain" description="TRNA-binding" evidence="5">
    <location>
        <begin position="269"/>
        <end position="399"/>
    </location>
</feature>
<keyword evidence="2 3" id="KW-0694">RNA-binding</keyword>
<dbReference type="InterPro" id="IPR012340">
    <property type="entry name" value="NA-bd_OB-fold"/>
</dbReference>
<proteinExistence type="predicted"/>
<dbReference type="STRING" id="269621.A0A238FKE6"/>
<accession>A0A238FKE6</accession>
<dbReference type="CDD" id="cd10289">
    <property type="entry name" value="GST_C_AaRS_like"/>
    <property type="match status" value="1"/>
</dbReference>
<reference evidence="7" key="1">
    <citation type="submission" date="2016-09" db="EMBL/GenBank/DDBJ databases">
        <authorList>
            <person name="Jeantristanb JTB J.-T."/>
            <person name="Ricardo R."/>
        </authorList>
    </citation>
    <scope>NUCLEOTIDE SEQUENCE [LARGE SCALE GENOMIC DNA]</scope>
</reference>
<dbReference type="SUPFAM" id="SSF50249">
    <property type="entry name" value="Nucleic acid-binding proteins"/>
    <property type="match status" value="1"/>
</dbReference>
<dbReference type="InterPro" id="IPR053836">
    <property type="entry name" value="Arc1-like_N"/>
</dbReference>
<protein>
    <submittedName>
        <fullName evidence="6">BQ2448_7195 protein</fullName>
    </submittedName>
</protein>
<evidence type="ECO:0000259" key="5">
    <source>
        <dbReference type="PROSITE" id="PS50886"/>
    </source>
</evidence>
<dbReference type="PANTHER" id="PTHR11586">
    <property type="entry name" value="TRNA-AMINOACYLATION COFACTOR ARC1 FAMILY MEMBER"/>
    <property type="match status" value="1"/>
</dbReference>
<dbReference type="OrthoDB" id="19141at2759"/>
<dbReference type="InterPro" id="IPR051270">
    <property type="entry name" value="Tyrosine-tRNA_ligase_regulator"/>
</dbReference>
<dbReference type="EMBL" id="FMSP01000018">
    <property type="protein sequence ID" value="SCV73269.1"/>
    <property type="molecule type" value="Genomic_DNA"/>
</dbReference>
<dbReference type="Pfam" id="PF01588">
    <property type="entry name" value="tRNA_bind"/>
    <property type="match status" value="1"/>
</dbReference>
<evidence type="ECO:0000256" key="3">
    <source>
        <dbReference type="PROSITE-ProRule" id="PRU00209"/>
    </source>
</evidence>
<sequence>MMASLTVTHDTSAGRAAALLAAIYGQYVPELTVTKGDKLEFETSSSSQPSTTLVDTANALLQAAGKTNDALGGASEDVQAQVLDYLKLVDANRFDGEKGVEAADAELTTKTFLVGETVSAADLSLFAALHPTVASATHTQHLSHPSLSRHFDHIQNLRLVTPHLSSVFASTPEPVKIDVKNVPVVEIKQQVKVKNASAAGAAATAAEAPKEAGHKEKAEKAQVVEEVKKEVETVAPIEGTAAATAKPKKEKAEKAKKPAAPAPTAEAPAPWMLDLRVGKIVEVAVHPDADSLYVEKIDVGEDEPRTVVSGLVKYMSLEQMQGATLITVCNLKPANMRGVKSFAMVLCVSHRMLSISTSPPKLNCVMQLFFYQATATEGKEAGIEFLSPPEGSVPGDRVYFEGFEDQQALDILNPKKKIFETVQPGFTTLHDRVGAWVDKESGKAYKIVTKRGECRTKSLVGASLS</sequence>
<evidence type="ECO:0000256" key="2">
    <source>
        <dbReference type="ARBA" id="ARBA00022884"/>
    </source>
</evidence>
<gene>
    <name evidence="6" type="ORF">BQ2448_7195</name>
</gene>
<evidence type="ECO:0000313" key="7">
    <source>
        <dbReference type="Proteomes" id="UP000198372"/>
    </source>
</evidence>
<dbReference type="SUPFAM" id="SSF47616">
    <property type="entry name" value="GST C-terminal domain-like"/>
    <property type="match status" value="1"/>
</dbReference>
<dbReference type="PANTHER" id="PTHR11586:SF33">
    <property type="entry name" value="AMINOACYL TRNA SYNTHASE COMPLEX-INTERACTING MULTIFUNCTIONAL PROTEIN 1"/>
    <property type="match status" value="1"/>
</dbReference>
<dbReference type="Gene3D" id="2.40.50.140">
    <property type="entry name" value="Nucleic acid-binding proteins"/>
    <property type="match status" value="1"/>
</dbReference>
<dbReference type="CDD" id="cd02799">
    <property type="entry name" value="tRNA_bind_EMAP-II_like"/>
    <property type="match status" value="1"/>
</dbReference>